<name>C8PQL6_9SPIR</name>
<dbReference type="Proteomes" id="UP000004509">
    <property type="component" value="Unassembled WGS sequence"/>
</dbReference>
<proteinExistence type="predicted"/>
<evidence type="ECO:0000313" key="1">
    <source>
        <dbReference type="EMBL" id="EEV20371.1"/>
    </source>
</evidence>
<evidence type="ECO:0000313" key="2">
    <source>
        <dbReference type="Proteomes" id="UP000004509"/>
    </source>
</evidence>
<organism evidence="1 2">
    <name type="scientific">Treponema vincentii ATCC 35580</name>
    <dbReference type="NCBI Taxonomy" id="596324"/>
    <lineage>
        <taxon>Bacteria</taxon>
        <taxon>Pseudomonadati</taxon>
        <taxon>Spirochaetota</taxon>
        <taxon>Spirochaetia</taxon>
        <taxon>Spirochaetales</taxon>
        <taxon>Treponemataceae</taxon>
        <taxon>Treponema</taxon>
    </lineage>
</organism>
<accession>C8PQL6</accession>
<gene>
    <name evidence="1" type="ORF">TREVI0001_2122</name>
</gene>
<reference evidence="1 2" key="1">
    <citation type="submission" date="2009-07" db="EMBL/GenBank/DDBJ databases">
        <authorList>
            <person name="Madupu R."/>
            <person name="Sebastian Y."/>
            <person name="Durkin A.S."/>
            <person name="Torralba M."/>
            <person name="Methe B."/>
            <person name="Sutton G.G."/>
            <person name="Strausberg R.L."/>
            <person name="Nelson K.E."/>
        </authorList>
    </citation>
    <scope>NUCLEOTIDE SEQUENCE [LARGE SCALE GENOMIC DNA]</scope>
    <source>
        <strain evidence="1 2">ATCC 35580</strain>
    </source>
</reference>
<dbReference type="eggNOG" id="ENOG50335X9">
    <property type="taxonomic scope" value="Bacteria"/>
</dbReference>
<dbReference type="AlphaFoldDB" id="C8PQL6"/>
<sequence>MTGAKSPEQRPCKKRYIRVRYYHISFLCCVMLRRLIKNGQSKEYDFMKKLIVSAMAAIFILGTLSAQEEQKEAKSKVKYSTNINFVANWPLEARLTVTETIKVPVLNFDNPFMRGNNIAFKLGAAVTPVTLEGKFDIVWTPIAFLEVYGGASIGSGWSIKLLGRNIHGLALNLNNGGETLKKPVNFTKAFYTANFGTALQFDLGAIIPTDWTHVIFRTDQYFLYRGVTGVGQFDSWVIMDDYGENRNGFSYYGTYLIGYQLPLPMNMIAFRLETKKTFFSTPSGADKRVWGEDRFDVVFGPIISFKPIDQLSILLIVQFENIHTYTNGSKDDTKFYQTRIIDKSKGDTIRFKRVGVIVDFTLPNN</sequence>
<protein>
    <submittedName>
        <fullName evidence="1">Gram-positive signal peptide protein, YSIRK family</fullName>
    </submittedName>
</protein>
<dbReference type="EMBL" id="ACYH01000037">
    <property type="protein sequence ID" value="EEV20371.1"/>
    <property type="molecule type" value="Genomic_DNA"/>
</dbReference>
<comment type="caution">
    <text evidence="1">The sequence shown here is derived from an EMBL/GenBank/DDBJ whole genome shotgun (WGS) entry which is preliminary data.</text>
</comment>